<dbReference type="RefSeq" id="WP_078709210.1">
    <property type="nucleotide sequence ID" value="NZ_FUXL01000010.1"/>
</dbReference>
<name>A0A1T4SEH0_9HYPH</name>
<gene>
    <name evidence="1" type="ORF">SAMN05428963_110110</name>
</gene>
<keyword evidence="2" id="KW-1185">Reference proteome</keyword>
<protein>
    <submittedName>
        <fullName evidence="1">Uncharacterized protein</fullName>
    </submittedName>
</protein>
<dbReference type="OrthoDB" id="7869524at2"/>
<evidence type="ECO:0000313" key="1">
    <source>
        <dbReference type="EMBL" id="SKA26674.1"/>
    </source>
</evidence>
<dbReference type="EMBL" id="FUXL01000010">
    <property type="protein sequence ID" value="SKA26674.1"/>
    <property type="molecule type" value="Genomic_DNA"/>
</dbReference>
<accession>A0A1T4SEH0</accession>
<sequence>MSEIMREFASSSNGDRWFLCRDEVTANGYVLHQANLPSGGSKSRIEIGDFLGRGSSSPEHQALLHLIGTLVNAPSAQTSPWRDSSAR</sequence>
<dbReference type="Proteomes" id="UP000190135">
    <property type="component" value="Unassembled WGS sequence"/>
</dbReference>
<evidence type="ECO:0000313" key="2">
    <source>
        <dbReference type="Proteomes" id="UP000190135"/>
    </source>
</evidence>
<reference evidence="1 2" key="1">
    <citation type="submission" date="2017-02" db="EMBL/GenBank/DDBJ databases">
        <authorList>
            <person name="Peterson S.W."/>
        </authorList>
    </citation>
    <scope>NUCLEOTIDE SEQUENCE [LARGE SCALE GENOMIC DNA]</scope>
    <source>
        <strain evidence="1 2">USBA 369</strain>
    </source>
</reference>
<proteinExistence type="predicted"/>
<dbReference type="STRING" id="1365950.SAMN05428963_110110"/>
<dbReference type="AlphaFoldDB" id="A0A1T4SEH0"/>
<organism evidence="1 2">
    <name type="scientific">Consotaella salsifontis</name>
    <dbReference type="NCBI Taxonomy" id="1365950"/>
    <lineage>
        <taxon>Bacteria</taxon>
        <taxon>Pseudomonadati</taxon>
        <taxon>Pseudomonadota</taxon>
        <taxon>Alphaproteobacteria</taxon>
        <taxon>Hyphomicrobiales</taxon>
        <taxon>Aurantimonadaceae</taxon>
        <taxon>Consotaella</taxon>
    </lineage>
</organism>